<dbReference type="AlphaFoldDB" id="A0A0V1DDE3"/>
<protein>
    <recommendedName>
        <fullName evidence="2">PiggyBac transposable element-derived protein domain-containing protein</fullName>
    </recommendedName>
</protein>
<dbReference type="EMBL" id="JYDI01000012">
    <property type="protein sequence ID" value="KRY59416.1"/>
    <property type="molecule type" value="Genomic_DNA"/>
</dbReference>
<comment type="caution">
    <text evidence="3">The sequence shown here is derived from an EMBL/GenBank/DDBJ whole genome shotgun (WGS) entry which is preliminary data.</text>
</comment>
<dbReference type="Proteomes" id="UP000054653">
    <property type="component" value="Unassembled WGS sequence"/>
</dbReference>
<feature type="region of interest" description="Disordered" evidence="1">
    <location>
        <begin position="56"/>
        <end position="94"/>
    </location>
</feature>
<dbReference type="OrthoDB" id="5922150at2759"/>
<accession>A0A0V1DDE3</accession>
<proteinExistence type="predicted"/>
<reference evidence="3 4" key="1">
    <citation type="submission" date="2015-01" db="EMBL/GenBank/DDBJ databases">
        <title>Evolution of Trichinella species and genotypes.</title>
        <authorList>
            <person name="Korhonen P.K."/>
            <person name="Edoardo P."/>
            <person name="Giuseppe L.R."/>
            <person name="Gasser R.B."/>
        </authorList>
    </citation>
    <scope>NUCLEOTIDE SEQUENCE [LARGE SCALE GENOMIC DNA]</scope>
    <source>
        <strain evidence="3">ISS120</strain>
    </source>
</reference>
<gene>
    <name evidence="3" type="ORF">T03_7417</name>
</gene>
<evidence type="ECO:0000256" key="1">
    <source>
        <dbReference type="SAM" id="MobiDB-lite"/>
    </source>
</evidence>
<dbReference type="STRING" id="45882.A0A0V1DDE3"/>
<keyword evidence="4" id="KW-1185">Reference proteome</keyword>
<dbReference type="InterPro" id="IPR029526">
    <property type="entry name" value="PGBD"/>
</dbReference>
<sequence>MVRRGSGSKPPRIDPPRCPPAAEYFYIWKRRRPSGQLSSGRARSVVAVTIRARMMATRRRDRGSEDESAKSNSGGRTGADVEADPAAAPGGTLQMNRKQSFNQINWICDAENGYALKGSEEPQIDLASANIGQLAEPFVNSNRNIFMDRYFTSYSTMQHLFELGLTTIGAVFAHRRDVLACLLNVARRDFYSTLAVYMHNKKVTMISYVPKKQQFSSVGFIPRNVESR</sequence>
<dbReference type="Pfam" id="PF13843">
    <property type="entry name" value="DDE_Tnp_1_7"/>
    <property type="match status" value="1"/>
</dbReference>
<evidence type="ECO:0000313" key="4">
    <source>
        <dbReference type="Proteomes" id="UP000054653"/>
    </source>
</evidence>
<evidence type="ECO:0000259" key="2">
    <source>
        <dbReference type="Pfam" id="PF13843"/>
    </source>
</evidence>
<organism evidence="3 4">
    <name type="scientific">Trichinella britovi</name>
    <name type="common">Parasitic roundworm</name>
    <dbReference type="NCBI Taxonomy" id="45882"/>
    <lineage>
        <taxon>Eukaryota</taxon>
        <taxon>Metazoa</taxon>
        <taxon>Ecdysozoa</taxon>
        <taxon>Nematoda</taxon>
        <taxon>Enoplea</taxon>
        <taxon>Dorylaimia</taxon>
        <taxon>Trichinellida</taxon>
        <taxon>Trichinellidae</taxon>
        <taxon>Trichinella</taxon>
    </lineage>
</organism>
<evidence type="ECO:0000313" key="3">
    <source>
        <dbReference type="EMBL" id="KRY59416.1"/>
    </source>
</evidence>
<feature type="domain" description="PiggyBac transposable element-derived protein" evidence="2">
    <location>
        <begin position="117"/>
        <end position="213"/>
    </location>
</feature>
<name>A0A0V1DDE3_TRIBR</name>